<dbReference type="EMBL" id="JASVWL010000015">
    <property type="protein sequence ID" value="MDL5356203.1"/>
    <property type="molecule type" value="Genomic_DNA"/>
</dbReference>
<evidence type="ECO:0008006" key="3">
    <source>
        <dbReference type="Google" id="ProtNLM"/>
    </source>
</evidence>
<evidence type="ECO:0000313" key="1">
    <source>
        <dbReference type="EMBL" id="MDL5356203.1"/>
    </source>
</evidence>
<accession>A0AAW7CRM8</accession>
<protein>
    <recommendedName>
        <fullName evidence="3">Lipoprotein</fullName>
    </recommendedName>
</protein>
<organism evidence="1 2">
    <name type="scientific">Proteus faecis</name>
    <dbReference type="NCBI Taxonomy" id="2050967"/>
    <lineage>
        <taxon>Bacteria</taxon>
        <taxon>Pseudomonadati</taxon>
        <taxon>Pseudomonadota</taxon>
        <taxon>Gammaproteobacteria</taxon>
        <taxon>Enterobacterales</taxon>
        <taxon>Morganellaceae</taxon>
        <taxon>Proteus</taxon>
    </lineage>
</organism>
<dbReference type="RefSeq" id="WP_228407171.1">
    <property type="nucleotide sequence ID" value="NZ_JAIKTY010000027.1"/>
</dbReference>
<dbReference type="GeneID" id="83613912"/>
<dbReference type="AlphaFoldDB" id="A0AAW7CRM8"/>
<name>A0AAW7CRM8_9GAMM</name>
<evidence type="ECO:0000313" key="2">
    <source>
        <dbReference type="Proteomes" id="UP001224739"/>
    </source>
</evidence>
<sequence length="115" mass="12861">MKKTIIIASIFMLSACTTPEKWEAKTTNPSPLDIAKHMCMQEAKAQYPEKYVASSQPSFAPISINGKDIPNSGARASLPSDVNEWKRKDYFNTCMRAEGWVNKNKVTGLLAFLFN</sequence>
<dbReference type="PROSITE" id="PS51257">
    <property type="entry name" value="PROKAR_LIPOPROTEIN"/>
    <property type="match status" value="1"/>
</dbReference>
<proteinExistence type="predicted"/>
<dbReference type="Proteomes" id="UP001224739">
    <property type="component" value="Unassembled WGS sequence"/>
</dbReference>
<reference evidence="1" key="1">
    <citation type="submission" date="2023-06" db="EMBL/GenBank/DDBJ databases">
        <title>Acute promotion of culturable opportunistic pathogens and persistent increase of antibiotic resistance following antibiotic exposure in mouse gut microbiota.</title>
        <authorList>
            <person name="Li L."/>
            <person name="Wang B."/>
            <person name="Sun Y."/>
            <person name="Wang M."/>
            <person name="Xu H."/>
        </authorList>
    </citation>
    <scope>NUCLEOTIDE SEQUENCE</scope>
    <source>
        <strain evidence="1">EPA10_1</strain>
    </source>
</reference>
<gene>
    <name evidence="1" type="ORF">QSH02_15285</name>
</gene>
<comment type="caution">
    <text evidence="1">The sequence shown here is derived from an EMBL/GenBank/DDBJ whole genome shotgun (WGS) entry which is preliminary data.</text>
</comment>